<organism evidence="2 3">
    <name type="scientific">Romanomermis culicivorax</name>
    <name type="common">Nematode worm</name>
    <dbReference type="NCBI Taxonomy" id="13658"/>
    <lineage>
        <taxon>Eukaryota</taxon>
        <taxon>Metazoa</taxon>
        <taxon>Ecdysozoa</taxon>
        <taxon>Nematoda</taxon>
        <taxon>Enoplea</taxon>
        <taxon>Dorylaimia</taxon>
        <taxon>Mermithida</taxon>
        <taxon>Mermithoidea</taxon>
        <taxon>Mermithidae</taxon>
        <taxon>Romanomermis</taxon>
    </lineage>
</organism>
<reference evidence="3" key="1">
    <citation type="submission" date="2022-11" db="UniProtKB">
        <authorList>
            <consortium name="WormBaseParasite"/>
        </authorList>
    </citation>
    <scope>IDENTIFICATION</scope>
</reference>
<feature type="region of interest" description="Disordered" evidence="1">
    <location>
        <begin position="149"/>
        <end position="169"/>
    </location>
</feature>
<evidence type="ECO:0000313" key="2">
    <source>
        <dbReference type="Proteomes" id="UP000887565"/>
    </source>
</evidence>
<dbReference type="WBParaSite" id="nRc.2.0.1.t27053-RA">
    <property type="protein sequence ID" value="nRc.2.0.1.t27053-RA"/>
    <property type="gene ID" value="nRc.2.0.1.g27053"/>
</dbReference>
<dbReference type="Proteomes" id="UP000887565">
    <property type="component" value="Unplaced"/>
</dbReference>
<evidence type="ECO:0000313" key="3">
    <source>
        <dbReference type="WBParaSite" id="nRc.2.0.1.t27053-RA"/>
    </source>
</evidence>
<sequence>MQHVVAGECSEDVVDDDEHDWSPPAFEDAADSCFANIFCCGVGALVGSTSASDGIAGIDEDDDSSTNGPVDVWQRLVNFPITSSKIEPLRLVEDKIDELLACTDDGLSLLPCISNDASEITLDRFSNKFDACCVVKPCVAECIIISSSFSSDSSSKTSPDSTSMTRGATKSSLTERRFCSSWIASPCELNKRCCNI</sequence>
<protein>
    <submittedName>
        <fullName evidence="3">Uncharacterized protein</fullName>
    </submittedName>
</protein>
<feature type="compositionally biased region" description="Low complexity" evidence="1">
    <location>
        <begin position="149"/>
        <end position="163"/>
    </location>
</feature>
<accession>A0A915JLS1</accession>
<name>A0A915JLS1_ROMCU</name>
<dbReference type="AlphaFoldDB" id="A0A915JLS1"/>
<keyword evidence="2" id="KW-1185">Reference proteome</keyword>
<proteinExistence type="predicted"/>
<evidence type="ECO:0000256" key="1">
    <source>
        <dbReference type="SAM" id="MobiDB-lite"/>
    </source>
</evidence>